<comment type="caution">
    <text evidence="1">The sequence shown here is derived from an EMBL/GenBank/DDBJ whole genome shotgun (WGS) entry which is preliminary data.</text>
</comment>
<name>A0A7X0ZY80_9LIST</name>
<dbReference type="EMBL" id="JAATOD010000001">
    <property type="protein sequence ID" value="MBC2328491.1"/>
    <property type="molecule type" value="Genomic_DNA"/>
</dbReference>
<dbReference type="Proteomes" id="UP000572016">
    <property type="component" value="Unassembled WGS sequence"/>
</dbReference>
<proteinExistence type="predicted"/>
<dbReference type="AlphaFoldDB" id="A0A7X0ZY80"/>
<accession>A0A7X0ZY80</accession>
<protein>
    <submittedName>
        <fullName evidence="1">Uncharacterized protein</fullName>
    </submittedName>
</protein>
<dbReference type="RefSeq" id="WP_185636604.1">
    <property type="nucleotide sequence ID" value="NZ_JAATOD010000001.1"/>
</dbReference>
<reference evidence="1 2" key="1">
    <citation type="submission" date="2020-03" db="EMBL/GenBank/DDBJ databases">
        <title>Soil Listeria distribution.</title>
        <authorList>
            <person name="Liao J."/>
            <person name="Wiedmann M."/>
        </authorList>
    </citation>
    <scope>NUCLEOTIDE SEQUENCE [LARGE SCALE GENOMIC DNA]</scope>
    <source>
        <strain evidence="1 2">FSL L7-0020</strain>
    </source>
</reference>
<organism evidence="1 2">
    <name type="scientific">Listeria swaminathanii</name>
    <dbReference type="NCBI Taxonomy" id="2713501"/>
    <lineage>
        <taxon>Bacteria</taxon>
        <taxon>Bacillati</taxon>
        <taxon>Bacillota</taxon>
        <taxon>Bacilli</taxon>
        <taxon>Bacillales</taxon>
        <taxon>Listeriaceae</taxon>
        <taxon>Listeria</taxon>
    </lineage>
</organism>
<evidence type="ECO:0000313" key="2">
    <source>
        <dbReference type="Proteomes" id="UP000572016"/>
    </source>
</evidence>
<evidence type="ECO:0000313" key="1">
    <source>
        <dbReference type="EMBL" id="MBC2328491.1"/>
    </source>
</evidence>
<gene>
    <name evidence="1" type="ORF">HCX62_00305</name>
</gene>
<sequence length="80" mass="9509">MYRLGDIEVNVEKYRAEFAKKHYLPFMKELMNMSGCTLLEARDFIDKVIAEEQIKVNSKSKEMQDYCLTELQEDELSRHS</sequence>